<dbReference type="AlphaFoldDB" id="A0A433MU72"/>
<proteinExistence type="predicted"/>
<organism evidence="2 3">
    <name type="scientific">Variovorax guangxiensis</name>
    <dbReference type="NCBI Taxonomy" id="1775474"/>
    <lineage>
        <taxon>Bacteria</taxon>
        <taxon>Pseudomonadati</taxon>
        <taxon>Pseudomonadota</taxon>
        <taxon>Betaproteobacteria</taxon>
        <taxon>Burkholderiales</taxon>
        <taxon>Comamonadaceae</taxon>
        <taxon>Variovorax</taxon>
    </lineage>
</organism>
<feature type="chain" id="PRO_5019245264" evidence="1">
    <location>
        <begin position="28"/>
        <end position="336"/>
    </location>
</feature>
<accession>A0A433MU72</accession>
<protein>
    <submittedName>
        <fullName evidence="2">Uncharacterized protein</fullName>
    </submittedName>
</protein>
<feature type="signal peptide" evidence="1">
    <location>
        <begin position="1"/>
        <end position="27"/>
    </location>
</feature>
<evidence type="ECO:0000256" key="1">
    <source>
        <dbReference type="SAM" id="SignalP"/>
    </source>
</evidence>
<gene>
    <name evidence="2" type="ORF">EJP67_30475</name>
</gene>
<reference evidence="2 3" key="1">
    <citation type="submission" date="2018-12" db="EMBL/GenBank/DDBJ databases">
        <title>The genome sequences of Variovorax guangxiensis DSM 27352.</title>
        <authorList>
            <person name="Gao J."/>
            <person name="Sun J."/>
        </authorList>
    </citation>
    <scope>NUCLEOTIDE SEQUENCE [LARGE SCALE GENOMIC DNA]</scope>
    <source>
        <strain evidence="2 3">DSM 27352</strain>
    </source>
</reference>
<name>A0A433MU72_9BURK</name>
<dbReference type="Proteomes" id="UP000281118">
    <property type="component" value="Unassembled WGS sequence"/>
</dbReference>
<keyword evidence="1" id="KW-0732">Signal</keyword>
<dbReference type="OrthoDB" id="8990008at2"/>
<dbReference type="RefSeq" id="WP_126025452.1">
    <property type="nucleotide sequence ID" value="NZ_RXFT01000020.1"/>
</dbReference>
<evidence type="ECO:0000313" key="2">
    <source>
        <dbReference type="EMBL" id="RUR71380.1"/>
    </source>
</evidence>
<dbReference type="EMBL" id="RXFT01000020">
    <property type="protein sequence ID" value="RUR71380.1"/>
    <property type="molecule type" value="Genomic_DNA"/>
</dbReference>
<evidence type="ECO:0000313" key="3">
    <source>
        <dbReference type="Proteomes" id="UP000281118"/>
    </source>
</evidence>
<sequence length="336" mass="36130">MRNFSSLSVRRTAMGLALAGAFTLAGAADFAGRGVFNFKSDAGCPFAALAGGGSECNRLALDDADTHAALDAAAHTIRFASTRSYPEKTIVGDVLLQGSGRARDGQRVPLTFHALLSRSGTEWSVSSHAHSPVSGEFDDIRIDPYKVTVNEPSTERVMLTPEQIVEALARPSLAARLANVFVQVDDNRADGARDADITIGLGLSRASKSVARARFRAPGAKGRDLAEAMQQGNWTLELQALSGQIPRQVVQRDLFLYGLESQSLLQPLLQRGFRKNEKLLLGAANGKGYIRYDGQQREFAGADAAARAFLQDSFIGLVLGWQQQQPQTAKTKADGR</sequence>
<comment type="caution">
    <text evidence="2">The sequence shown here is derived from an EMBL/GenBank/DDBJ whole genome shotgun (WGS) entry which is preliminary data.</text>
</comment>